<dbReference type="AlphaFoldDB" id="A0A370Q3L9"/>
<dbReference type="SUPFAM" id="SSF69318">
    <property type="entry name" value="Integrin alpha N-terminal domain"/>
    <property type="match status" value="3"/>
</dbReference>
<dbReference type="EMBL" id="QRAO01000010">
    <property type="protein sequence ID" value="RDK82962.1"/>
    <property type="molecule type" value="Genomic_DNA"/>
</dbReference>
<dbReference type="Pfam" id="PF13517">
    <property type="entry name" value="FG-GAP_3"/>
    <property type="match status" value="5"/>
</dbReference>
<reference evidence="3 4" key="1">
    <citation type="submission" date="2018-07" db="EMBL/GenBank/DDBJ databases">
        <title>Genomic Encyclopedia of Type Strains, Phase IV (KMG-IV): sequencing the most valuable type-strain genomes for metagenomic binning, comparative biology and taxonomic classification.</title>
        <authorList>
            <person name="Goeker M."/>
        </authorList>
    </citation>
    <scope>NUCLEOTIDE SEQUENCE [LARGE SCALE GENOMIC DNA]</scope>
    <source>
        <strain evidence="3 4">DSM 101478</strain>
    </source>
</reference>
<dbReference type="InterPro" id="IPR027039">
    <property type="entry name" value="Crtac1"/>
</dbReference>
<organism evidence="3 4">
    <name type="scientific">Marinirhabdus gelatinilytica</name>
    <dbReference type="NCBI Taxonomy" id="1703343"/>
    <lineage>
        <taxon>Bacteria</taxon>
        <taxon>Pseudomonadati</taxon>
        <taxon>Bacteroidota</taxon>
        <taxon>Flavobacteriia</taxon>
        <taxon>Flavobacteriales</taxon>
        <taxon>Flavobacteriaceae</taxon>
    </lineage>
</organism>
<accession>A0A370Q3L9</accession>
<dbReference type="Gene3D" id="2.130.10.130">
    <property type="entry name" value="Integrin alpha, N-terminal"/>
    <property type="match status" value="4"/>
</dbReference>
<evidence type="ECO:0000259" key="2">
    <source>
        <dbReference type="Pfam" id="PF07593"/>
    </source>
</evidence>
<protein>
    <submittedName>
        <fullName evidence="3">VCBS repeat protein</fullName>
    </submittedName>
</protein>
<keyword evidence="1" id="KW-0732">Signal</keyword>
<dbReference type="PANTHER" id="PTHR16026">
    <property type="entry name" value="CARTILAGE ACIDIC PROTEIN 1"/>
    <property type="match status" value="1"/>
</dbReference>
<feature type="domain" description="ASPIC/UnbV" evidence="2">
    <location>
        <begin position="525"/>
        <end position="592"/>
    </location>
</feature>
<dbReference type="InterPro" id="IPR013517">
    <property type="entry name" value="FG-GAP"/>
</dbReference>
<name>A0A370Q3L9_9FLAO</name>
<dbReference type="InterPro" id="IPR011519">
    <property type="entry name" value="UnbV_ASPIC"/>
</dbReference>
<dbReference type="PROSITE" id="PS51257">
    <property type="entry name" value="PROKAR_LIPOPROTEIN"/>
    <property type="match status" value="1"/>
</dbReference>
<dbReference type="PANTHER" id="PTHR16026:SF0">
    <property type="entry name" value="CARTILAGE ACIDIC PROTEIN 1"/>
    <property type="match status" value="1"/>
</dbReference>
<proteinExistence type="predicted"/>
<evidence type="ECO:0000256" key="1">
    <source>
        <dbReference type="ARBA" id="ARBA00022729"/>
    </source>
</evidence>
<keyword evidence="4" id="KW-1185">Reference proteome</keyword>
<dbReference type="InterPro" id="IPR028994">
    <property type="entry name" value="Integrin_alpha_N"/>
</dbReference>
<gene>
    <name evidence="3" type="ORF">C8D94_11013</name>
</gene>
<dbReference type="Proteomes" id="UP000255317">
    <property type="component" value="Unassembled WGS sequence"/>
</dbReference>
<sequence length="1099" mass="122339">MHKCFMLFVLIISLTSCNSSSTKDENTKEKSLYTEDATTLFSKIVPDNSGISFTNRIIQTNDFNFSLYEYIYTGSGVAVLDYNNDGWQDLYFVSNFGPNRLYKNNGDLSFTDVTTVTKTEDYQGFSTGVSVLDVNQDGWMDLYVSKAGSLRDHEARRNLLFINQKDGTFTEEAKKWGVDYPGFTTQAYPLDYDHDGDMDLYLVNHRNDFKNASTISGAIQSQIDPLTSDQLYRNDSGKFTNVTNETGLYNKTWGLSAVVSDFNEDGWDDIYVCNDFSEPDVLYINQQNGTFRNTINTSLKHISYNSMGSDFADLNNDLAPDLITVDMLSDNYARSKENMASMNIPLFRNLVKAGYHHAYMANMLHINTGKGTFTETGQMSGVTKTDWSWAPLLADFDNDGLKDIFVTNGVDREYNNQDARAKVKKISDTKTPVSLEAVLNMYPSQPLVNHIYKNNGNLKFEKAMSSWGMDHKTFSYGAAYADLDNDGDLEIITNNLNEPASIYKNNSNNNFISIVLKGAPQNPMALGTEVYVTTENSTQTQRLYLARGYESSVSSVLNFGLGKDAQVKNVQIKWPDGKVSTITNPAKNKRHTVAYNTAENKTIQLPTKKNFKNSVDASEMGLKYTHKENPVDDYNIQLLLPQNQSTKGTGMTKADVNADGLEDFFVGNAAGAPASLYIQKENGTFSESNKNLWNTEAKYEDANALFLDADTDGDQDLYVVSAGYELEEDSPLLQDRLYINDGKGNFTKNTMALPAMLTAGKAVTAADIDGDGDLDIFVGGNVIPKKYPLAPNSYLLINENGTFKDITPNNAGLQKPGMVSDALFTDYDGDNDKDLLLVGEWMAPTIFENTEGSFQKIEVDAFSKKEGWWFSATAADVDKDGDIDYFFGNLGDNNKFKPSEKKPVYIYSKDFDNNGSYDIALSKKNDGKIVPVRGKECSSQQTPYLLEKIKSYKEFASLDMEGIYGEEKLEDAHKLTAYTFNSAFALNNGDGTFTFSPLPNQAQLGPTLSMLVEDFNNDGNLDIMGVGAIYDAEVETVRYDSNYGYVLLGQGNGNFRYTESYAPFVTTDAKDLLQVRVNNTPVFMVASNNGPLEVFSYHP</sequence>
<evidence type="ECO:0000313" key="3">
    <source>
        <dbReference type="EMBL" id="RDK82962.1"/>
    </source>
</evidence>
<dbReference type="OrthoDB" id="9816120at2"/>
<comment type="caution">
    <text evidence="3">The sequence shown here is derived from an EMBL/GenBank/DDBJ whole genome shotgun (WGS) entry which is preliminary data.</text>
</comment>
<dbReference type="Pfam" id="PF07593">
    <property type="entry name" value="UnbV_ASPIC"/>
    <property type="match status" value="1"/>
</dbReference>
<evidence type="ECO:0000313" key="4">
    <source>
        <dbReference type="Proteomes" id="UP000255317"/>
    </source>
</evidence>